<organism evidence="1 2">
    <name type="scientific">Perkinsus chesapeaki</name>
    <name type="common">Clam parasite</name>
    <name type="synonym">Perkinsus andrewsi</name>
    <dbReference type="NCBI Taxonomy" id="330153"/>
    <lineage>
        <taxon>Eukaryota</taxon>
        <taxon>Sar</taxon>
        <taxon>Alveolata</taxon>
        <taxon>Perkinsozoa</taxon>
        <taxon>Perkinsea</taxon>
        <taxon>Perkinsida</taxon>
        <taxon>Perkinsidae</taxon>
        <taxon>Perkinsus</taxon>
    </lineage>
</organism>
<proteinExistence type="predicted"/>
<dbReference type="AlphaFoldDB" id="A0A7J6KSV1"/>
<dbReference type="Proteomes" id="UP000591131">
    <property type="component" value="Unassembled WGS sequence"/>
</dbReference>
<dbReference type="Gene3D" id="2.40.70.10">
    <property type="entry name" value="Acid Proteases"/>
    <property type="match status" value="1"/>
</dbReference>
<comment type="caution">
    <text evidence="1">The sequence shown here is derived from an EMBL/GenBank/DDBJ whole genome shotgun (WGS) entry which is preliminary data.</text>
</comment>
<keyword evidence="2" id="KW-1185">Reference proteome</keyword>
<gene>
    <name evidence="1" type="ORF">FOL47_001199</name>
</gene>
<evidence type="ECO:0000313" key="2">
    <source>
        <dbReference type="Proteomes" id="UP000591131"/>
    </source>
</evidence>
<reference evidence="1 2" key="1">
    <citation type="submission" date="2020-04" db="EMBL/GenBank/DDBJ databases">
        <title>Perkinsus chesapeaki whole genome sequence.</title>
        <authorList>
            <person name="Bogema D.R."/>
        </authorList>
    </citation>
    <scope>NUCLEOTIDE SEQUENCE [LARGE SCALE GENOMIC DNA]</scope>
    <source>
        <strain evidence="1">ATCC PRA-425</strain>
    </source>
</reference>
<dbReference type="InterPro" id="IPR021109">
    <property type="entry name" value="Peptidase_aspartic_dom_sf"/>
</dbReference>
<accession>A0A7J6KSV1</accession>
<feature type="non-terminal residue" evidence="1">
    <location>
        <position position="328"/>
    </location>
</feature>
<sequence length="328" mass="35102">MCGGIEKAFVDSFCIAKPVSPAVLIKLRAGFVSALDDAEAIQRYERKRLKGKAKVVEERVKVVLDNEEELVTTLISPVMVVVKQGLESRPPWERDSLTGKLGGGVTAAVGGAGTAQPVVDSTMLPTVACTIKSSLSSRSLETKAIADFCCGHSLISNTMAQKLGLSPRAEPSGLITLSLHKLPARGWVNINVTIKSQATRSAKVDAVVVDSIPGNVELFIGYDYFRETLSRVTLNVDREGKPQTLLGTLGPSASSFSSIHSPVYRPDAPDGWARREMVPPKNTEGGRHPVAKPINGLLVGSGSTSRAKLLMHPLMFRGLESCLVYSSH</sequence>
<dbReference type="EMBL" id="JAAPAO010001270">
    <property type="protein sequence ID" value="KAF4650385.1"/>
    <property type="molecule type" value="Genomic_DNA"/>
</dbReference>
<name>A0A7J6KSV1_PERCH</name>
<protein>
    <submittedName>
        <fullName evidence="1">Uncharacterized protein</fullName>
    </submittedName>
</protein>
<evidence type="ECO:0000313" key="1">
    <source>
        <dbReference type="EMBL" id="KAF4650385.1"/>
    </source>
</evidence>